<dbReference type="GO" id="GO:0003723">
    <property type="term" value="F:RNA binding"/>
    <property type="evidence" value="ECO:0007669"/>
    <property type="project" value="InterPro"/>
</dbReference>
<dbReference type="InterPro" id="IPR027417">
    <property type="entry name" value="P-loop_NTPase"/>
</dbReference>
<feature type="domain" description="Helicase superfamily 3 single-stranded DNA/RNA virus" evidence="1">
    <location>
        <begin position="125"/>
        <end position="176"/>
    </location>
</feature>
<dbReference type="AlphaFoldDB" id="A0A9N9PG25"/>
<protein>
    <submittedName>
        <fullName evidence="2">17854_t:CDS:1</fullName>
    </submittedName>
</protein>
<evidence type="ECO:0000313" key="2">
    <source>
        <dbReference type="EMBL" id="CAG8822925.1"/>
    </source>
</evidence>
<dbReference type="SUPFAM" id="SSF52540">
    <property type="entry name" value="P-loop containing nucleoside triphosphate hydrolases"/>
    <property type="match status" value="1"/>
</dbReference>
<accession>A0A9N9PG25</accession>
<sequence length="179" mass="21515">NMYSNKLYASKEYNRCEKHKKKKCRCDYNNVEHVCNVCDEECPVRTMTRFLGPFEYGNFRELGDNRRLKRIRDDDITFKELILNPKDMPTTWFQNAKGALMIENARKKYLKLDRGHRFWHPLVFYFYGPGGSGKTGLVQELFGEEYYEKSKKMRSGSSWWNDYEGEDIVFLDEFYMKIE</sequence>
<reference evidence="2" key="1">
    <citation type="submission" date="2021-06" db="EMBL/GenBank/DDBJ databases">
        <authorList>
            <person name="Kallberg Y."/>
            <person name="Tangrot J."/>
            <person name="Rosling A."/>
        </authorList>
    </citation>
    <scope>NUCLEOTIDE SEQUENCE</scope>
    <source>
        <strain evidence="2">FL966</strain>
    </source>
</reference>
<dbReference type="OrthoDB" id="2435380at2759"/>
<proteinExistence type="predicted"/>
<name>A0A9N9PG25_9GLOM</name>
<dbReference type="InterPro" id="IPR000605">
    <property type="entry name" value="Helicase_SF3_ssDNA/RNA_vir"/>
</dbReference>
<evidence type="ECO:0000259" key="1">
    <source>
        <dbReference type="Pfam" id="PF00910"/>
    </source>
</evidence>
<dbReference type="Proteomes" id="UP000789759">
    <property type="component" value="Unassembled WGS sequence"/>
</dbReference>
<gene>
    <name evidence="2" type="ORF">CPELLU_LOCUS19863</name>
</gene>
<dbReference type="GO" id="GO:0003724">
    <property type="term" value="F:RNA helicase activity"/>
    <property type="evidence" value="ECO:0007669"/>
    <property type="project" value="InterPro"/>
</dbReference>
<organism evidence="2 3">
    <name type="scientific">Cetraspora pellucida</name>
    <dbReference type="NCBI Taxonomy" id="1433469"/>
    <lineage>
        <taxon>Eukaryota</taxon>
        <taxon>Fungi</taxon>
        <taxon>Fungi incertae sedis</taxon>
        <taxon>Mucoromycota</taxon>
        <taxon>Glomeromycotina</taxon>
        <taxon>Glomeromycetes</taxon>
        <taxon>Diversisporales</taxon>
        <taxon>Gigasporaceae</taxon>
        <taxon>Cetraspora</taxon>
    </lineage>
</organism>
<dbReference type="EMBL" id="CAJVQA010052318">
    <property type="protein sequence ID" value="CAG8822925.1"/>
    <property type="molecule type" value="Genomic_DNA"/>
</dbReference>
<keyword evidence="3" id="KW-1185">Reference proteome</keyword>
<comment type="caution">
    <text evidence="2">The sequence shown here is derived from an EMBL/GenBank/DDBJ whole genome shotgun (WGS) entry which is preliminary data.</text>
</comment>
<feature type="non-terminal residue" evidence="2">
    <location>
        <position position="179"/>
    </location>
</feature>
<dbReference type="Pfam" id="PF00910">
    <property type="entry name" value="RNA_helicase"/>
    <property type="match status" value="1"/>
</dbReference>
<evidence type="ECO:0000313" key="3">
    <source>
        <dbReference type="Proteomes" id="UP000789759"/>
    </source>
</evidence>